<dbReference type="RefSeq" id="WP_317618020.1">
    <property type="nucleotide sequence ID" value="NZ_JACHLD010000005.1"/>
</dbReference>
<dbReference type="AlphaFoldDB" id="A0A7W7N827"/>
<evidence type="ECO:0000259" key="2">
    <source>
        <dbReference type="Pfam" id="PF08327"/>
    </source>
</evidence>
<protein>
    <recommendedName>
        <fullName evidence="2">Activator of Hsp90 ATPase homologue 1/2-like C-terminal domain-containing protein</fullName>
    </recommendedName>
</protein>
<accession>A0A7W7N827</accession>
<organism evidence="3 4">
    <name type="scientific">Flavobacterium nitrogenifigens</name>
    <dbReference type="NCBI Taxonomy" id="1617283"/>
    <lineage>
        <taxon>Bacteria</taxon>
        <taxon>Pseudomonadati</taxon>
        <taxon>Bacteroidota</taxon>
        <taxon>Flavobacteriia</taxon>
        <taxon>Flavobacteriales</taxon>
        <taxon>Flavobacteriaceae</taxon>
        <taxon>Flavobacterium</taxon>
    </lineage>
</organism>
<dbReference type="InterPro" id="IPR013538">
    <property type="entry name" value="ASHA1/2-like_C"/>
</dbReference>
<sequence length="204" mass="23397">MKRILLAVIVAPVIVSFSNTTSIKPEHENSISNTKTKNNMKESKDYTSTILVEQNPVTVFNAIKNFRAWWSEEIEGNTDKLNETFFYHYQDVHLSKIKLIEIVPNKKLVYEVLDNEFNFVKDKREWIGTKLIFDISNENGKTKMQFTHEGLVPEYECYSVCQDAWTSYIQGSLKSLITTGKGKPNAKVGGLNAELVEKWGLPKK</sequence>
<gene>
    <name evidence="3" type="ORF">HNP37_003478</name>
</gene>
<evidence type="ECO:0000313" key="4">
    <source>
        <dbReference type="Proteomes" id="UP000561681"/>
    </source>
</evidence>
<keyword evidence="4" id="KW-1185">Reference proteome</keyword>
<dbReference type="CDD" id="cd07814">
    <property type="entry name" value="SRPBCC_CalC_Aha1-like"/>
    <property type="match status" value="1"/>
</dbReference>
<name>A0A7W7N827_9FLAO</name>
<proteinExistence type="inferred from homology"/>
<reference evidence="3 4" key="1">
    <citation type="submission" date="2020-08" db="EMBL/GenBank/DDBJ databases">
        <title>Functional genomics of gut bacteria from endangered species of beetles.</title>
        <authorList>
            <person name="Carlos-Shanley C."/>
        </authorList>
    </citation>
    <scope>NUCLEOTIDE SEQUENCE [LARGE SCALE GENOMIC DNA]</scope>
    <source>
        <strain evidence="3 4">S00142</strain>
    </source>
</reference>
<comment type="caution">
    <text evidence="3">The sequence shown here is derived from an EMBL/GenBank/DDBJ whole genome shotgun (WGS) entry which is preliminary data.</text>
</comment>
<dbReference type="Pfam" id="PF08327">
    <property type="entry name" value="AHSA1"/>
    <property type="match status" value="1"/>
</dbReference>
<dbReference type="SUPFAM" id="SSF55961">
    <property type="entry name" value="Bet v1-like"/>
    <property type="match status" value="1"/>
</dbReference>
<evidence type="ECO:0000313" key="3">
    <source>
        <dbReference type="EMBL" id="MBB4803403.1"/>
    </source>
</evidence>
<dbReference type="EMBL" id="JACHLD010000005">
    <property type="protein sequence ID" value="MBB4803403.1"/>
    <property type="molecule type" value="Genomic_DNA"/>
</dbReference>
<comment type="similarity">
    <text evidence="1">Belongs to the AHA1 family.</text>
</comment>
<dbReference type="Proteomes" id="UP000561681">
    <property type="component" value="Unassembled WGS sequence"/>
</dbReference>
<dbReference type="Gene3D" id="3.30.530.20">
    <property type="match status" value="1"/>
</dbReference>
<evidence type="ECO:0000256" key="1">
    <source>
        <dbReference type="ARBA" id="ARBA00006817"/>
    </source>
</evidence>
<dbReference type="InterPro" id="IPR023393">
    <property type="entry name" value="START-like_dom_sf"/>
</dbReference>
<feature type="domain" description="Activator of Hsp90 ATPase homologue 1/2-like C-terminal" evidence="2">
    <location>
        <begin position="66"/>
        <end position="176"/>
    </location>
</feature>